<evidence type="ECO:0000313" key="2">
    <source>
        <dbReference type="EMBL" id="RKU40877.1"/>
    </source>
</evidence>
<keyword evidence="3" id="KW-1185">Reference proteome</keyword>
<dbReference type="EMBL" id="QVQW01000088">
    <property type="protein sequence ID" value="RKU40877.1"/>
    <property type="molecule type" value="Genomic_DNA"/>
</dbReference>
<evidence type="ECO:0000256" key="1">
    <source>
        <dbReference type="SAM" id="MobiDB-lite"/>
    </source>
</evidence>
<proteinExistence type="predicted"/>
<accession>A0A420XYY8</accession>
<feature type="compositionally biased region" description="Polar residues" evidence="1">
    <location>
        <begin position="596"/>
        <end position="608"/>
    </location>
</feature>
<organism evidence="2 3">
    <name type="scientific">Coniochaeta pulveracea</name>
    <dbReference type="NCBI Taxonomy" id="177199"/>
    <lineage>
        <taxon>Eukaryota</taxon>
        <taxon>Fungi</taxon>
        <taxon>Dikarya</taxon>
        <taxon>Ascomycota</taxon>
        <taxon>Pezizomycotina</taxon>
        <taxon>Sordariomycetes</taxon>
        <taxon>Sordariomycetidae</taxon>
        <taxon>Coniochaetales</taxon>
        <taxon>Coniochaetaceae</taxon>
        <taxon>Coniochaeta</taxon>
    </lineage>
</organism>
<dbReference type="Proteomes" id="UP000275385">
    <property type="component" value="Unassembled WGS sequence"/>
</dbReference>
<dbReference type="STRING" id="177199.A0A420XYY8"/>
<protein>
    <submittedName>
        <fullName evidence="2">Uncharacterized protein</fullName>
    </submittedName>
</protein>
<gene>
    <name evidence="2" type="ORF">DL546_001068</name>
</gene>
<evidence type="ECO:0000313" key="3">
    <source>
        <dbReference type="Proteomes" id="UP000275385"/>
    </source>
</evidence>
<name>A0A420XYY8_9PEZI</name>
<sequence>MRNAMEDATEGMSASSTRPIIPVSYMYDRHLAGFYQEEDIDGGDPVTRAMRKADALYERTASLDLSDLSIPEDSTSNEMPLAEPTAHTGKIEYGEARVVQMQPAIPTTLKRVKSADRWYTKADRKSLYAAPLTPPRSYSTRTVQTDNAMTPEDGILTFPGTTPSFKHEVIGNSGSTRLPGAVRAAQLQATPRALPNHTPPIASHQTFQPQEDLIISLADAQSDPVLQYATDNLLYDGTPVHFCSANRSMQGGPHDDGKTPTERLRDMKTQNALRTLLADLLPAPHDYDESLFTEVRDTQSLGESIAETSVGSQPAYDLVLAVGGQDTVRKELYQRITGELQALGQAPTGSRSMRIDLGQLIASAMQSYTSQPLASQTKTNPFTDSFLLAHLLIAEMKQALVGSSEARYIILDFTTQNLPIVFAMRSIMGPDIVKIAGIVNDEQLFQDFKRRRTRNRAYKMATAPEFQPNPPFSPSPTPSTSIAEADFLISSSAGEAEEAIFINAVWKHLIRLDDSYAPKPDSPEFDDACLLPIPSSLNGLRNVRFHAPSPDSPPESPPGRTDHQQAIPPSPRYTVFPPAHQHQATRPVSPDPTIASRGSSRSKTNWSSKIGRPGKAGGLIGSGVKRSLSKLFSRKAPTQGPVLHPAVAEMGIANHTGFQAHGDEEDDVDAEERRLVPLFDRSRVYENGGSAKALRMLGID</sequence>
<dbReference type="OrthoDB" id="5401106at2759"/>
<reference evidence="2 3" key="1">
    <citation type="submission" date="2018-08" db="EMBL/GenBank/DDBJ databases">
        <title>Draft genome of the lignicolous fungus Coniochaeta pulveracea.</title>
        <authorList>
            <person name="Borstlap C.J."/>
            <person name="De Witt R.N."/>
            <person name="Botha A."/>
            <person name="Volschenk H."/>
        </authorList>
    </citation>
    <scope>NUCLEOTIDE SEQUENCE [LARGE SCALE GENOMIC DNA]</scope>
    <source>
        <strain evidence="2 3">CAB683</strain>
    </source>
</reference>
<feature type="region of interest" description="Disordered" evidence="1">
    <location>
        <begin position="541"/>
        <end position="622"/>
    </location>
</feature>
<dbReference type="AlphaFoldDB" id="A0A420XYY8"/>
<comment type="caution">
    <text evidence="2">The sequence shown here is derived from an EMBL/GenBank/DDBJ whole genome shotgun (WGS) entry which is preliminary data.</text>
</comment>